<accession>A0AAD5NCN9</accession>
<comment type="caution">
    <text evidence="1">The sequence shown here is derived from an EMBL/GenBank/DDBJ whole genome shotgun (WGS) entry which is preliminary data.</text>
</comment>
<proteinExistence type="predicted"/>
<dbReference type="Proteomes" id="UP001196413">
    <property type="component" value="Unassembled WGS sequence"/>
</dbReference>
<organism evidence="1 2">
    <name type="scientific">Parelaphostrongylus tenuis</name>
    <name type="common">Meningeal worm</name>
    <dbReference type="NCBI Taxonomy" id="148309"/>
    <lineage>
        <taxon>Eukaryota</taxon>
        <taxon>Metazoa</taxon>
        <taxon>Ecdysozoa</taxon>
        <taxon>Nematoda</taxon>
        <taxon>Chromadorea</taxon>
        <taxon>Rhabditida</taxon>
        <taxon>Rhabditina</taxon>
        <taxon>Rhabditomorpha</taxon>
        <taxon>Strongyloidea</taxon>
        <taxon>Metastrongylidae</taxon>
        <taxon>Parelaphostrongylus</taxon>
    </lineage>
</organism>
<keyword evidence="2" id="KW-1185">Reference proteome</keyword>
<dbReference type="EMBL" id="JAHQIW010004882">
    <property type="protein sequence ID" value="KAJ1364169.1"/>
    <property type="molecule type" value="Genomic_DNA"/>
</dbReference>
<protein>
    <submittedName>
        <fullName evidence="1">Uncharacterized protein</fullName>
    </submittedName>
</protein>
<evidence type="ECO:0000313" key="2">
    <source>
        <dbReference type="Proteomes" id="UP001196413"/>
    </source>
</evidence>
<reference evidence="1" key="1">
    <citation type="submission" date="2021-06" db="EMBL/GenBank/DDBJ databases">
        <title>Parelaphostrongylus tenuis whole genome reference sequence.</title>
        <authorList>
            <person name="Garwood T.J."/>
            <person name="Larsen P.A."/>
            <person name="Fountain-Jones N.M."/>
            <person name="Garbe J.R."/>
            <person name="Macchietto M.G."/>
            <person name="Kania S.A."/>
            <person name="Gerhold R.W."/>
            <person name="Richards J.E."/>
            <person name="Wolf T.M."/>
        </authorList>
    </citation>
    <scope>NUCLEOTIDE SEQUENCE</scope>
    <source>
        <strain evidence="1">MNPRO001-30</strain>
        <tissue evidence="1">Meninges</tissue>
    </source>
</reference>
<gene>
    <name evidence="1" type="ORF">KIN20_024194</name>
</gene>
<evidence type="ECO:0000313" key="1">
    <source>
        <dbReference type="EMBL" id="KAJ1364169.1"/>
    </source>
</evidence>
<sequence length="56" mass="6244">MDSILIMWMTTNLMPRYVVVDGVHSNGPSKIAESSEDLSTHIKNRLDTVTAHENGM</sequence>
<dbReference type="AlphaFoldDB" id="A0AAD5NCN9"/>
<name>A0AAD5NCN9_PARTN</name>